<dbReference type="OrthoDB" id="161705at2"/>
<dbReference type="eggNOG" id="COG1403">
    <property type="taxonomic scope" value="Bacteria"/>
</dbReference>
<dbReference type="STRING" id="1183438.GKIL_0883"/>
<evidence type="ECO:0008006" key="3">
    <source>
        <dbReference type="Google" id="ProtNLM"/>
    </source>
</evidence>
<dbReference type="Proteomes" id="UP000017396">
    <property type="component" value="Chromosome"/>
</dbReference>
<dbReference type="HOGENOM" id="CLU_114501_2_0_3"/>
<organism evidence="1 2">
    <name type="scientific">Gloeobacter kilaueensis (strain ATCC BAA-2537 / CCAP 1431/1 / ULC 316 / JS1)</name>
    <dbReference type="NCBI Taxonomy" id="1183438"/>
    <lineage>
        <taxon>Bacteria</taxon>
        <taxon>Bacillati</taxon>
        <taxon>Cyanobacteriota</taxon>
        <taxon>Cyanophyceae</taxon>
        <taxon>Gloeobacterales</taxon>
        <taxon>Gloeobacteraceae</taxon>
        <taxon>Gloeobacter</taxon>
    </lineage>
</organism>
<evidence type="ECO:0000313" key="2">
    <source>
        <dbReference type="Proteomes" id="UP000017396"/>
    </source>
</evidence>
<dbReference type="KEGG" id="glj:GKIL_0883"/>
<name>U5QHL7_GLOK1</name>
<sequence>MPMNRALYPINWDEIATAIKAAADWRCAHCGKQCRRPGEKFDTHRRTATTAHLNHNPADCRASNLRCLCAPCHLAYDAEHHKKNAALTRLARQQKEQNSVRT</sequence>
<evidence type="ECO:0000313" key="1">
    <source>
        <dbReference type="EMBL" id="AGY57129.1"/>
    </source>
</evidence>
<protein>
    <recommendedName>
        <fullName evidence="3">HNH endonuclease</fullName>
    </recommendedName>
</protein>
<accession>U5QHL7</accession>
<dbReference type="AlphaFoldDB" id="U5QHL7"/>
<reference evidence="1 2" key="1">
    <citation type="journal article" date="2013" name="PLoS ONE">
        <title>Cultivation and Complete Genome Sequencing of Gloeobacter kilaueensis sp. nov., from a Lava Cave in Kilauea Caldera, Hawai'i.</title>
        <authorList>
            <person name="Saw J.H."/>
            <person name="Schatz M."/>
            <person name="Brown M.V."/>
            <person name="Kunkel D.D."/>
            <person name="Foster J.S."/>
            <person name="Shick H."/>
            <person name="Christensen S."/>
            <person name="Hou S."/>
            <person name="Wan X."/>
            <person name="Donachie S.P."/>
        </authorList>
    </citation>
    <scope>NUCLEOTIDE SEQUENCE [LARGE SCALE GENOMIC DNA]</scope>
    <source>
        <strain evidence="2">JS</strain>
    </source>
</reference>
<proteinExistence type="predicted"/>
<keyword evidence="2" id="KW-1185">Reference proteome</keyword>
<gene>
    <name evidence="1" type="ORF">GKIL_0883</name>
</gene>
<dbReference type="EMBL" id="CP003587">
    <property type="protein sequence ID" value="AGY57129.1"/>
    <property type="molecule type" value="Genomic_DNA"/>
</dbReference>